<reference evidence="2" key="1">
    <citation type="journal article" date="2022" name="Mol. Ecol. Resour.">
        <title>The genomes of chicory, endive, great burdock and yacon provide insights into Asteraceae palaeo-polyploidization history and plant inulin production.</title>
        <authorList>
            <person name="Fan W."/>
            <person name="Wang S."/>
            <person name="Wang H."/>
            <person name="Wang A."/>
            <person name="Jiang F."/>
            <person name="Liu H."/>
            <person name="Zhao H."/>
            <person name="Xu D."/>
            <person name="Zhang Y."/>
        </authorList>
    </citation>
    <scope>NUCLEOTIDE SEQUENCE [LARGE SCALE GENOMIC DNA]</scope>
    <source>
        <strain evidence="2">cv. Yunnan</strain>
    </source>
</reference>
<dbReference type="Proteomes" id="UP001056120">
    <property type="component" value="Linkage Group LG12"/>
</dbReference>
<proteinExistence type="predicted"/>
<organism evidence="1 2">
    <name type="scientific">Smallanthus sonchifolius</name>
    <dbReference type="NCBI Taxonomy" id="185202"/>
    <lineage>
        <taxon>Eukaryota</taxon>
        <taxon>Viridiplantae</taxon>
        <taxon>Streptophyta</taxon>
        <taxon>Embryophyta</taxon>
        <taxon>Tracheophyta</taxon>
        <taxon>Spermatophyta</taxon>
        <taxon>Magnoliopsida</taxon>
        <taxon>eudicotyledons</taxon>
        <taxon>Gunneridae</taxon>
        <taxon>Pentapetalae</taxon>
        <taxon>asterids</taxon>
        <taxon>campanulids</taxon>
        <taxon>Asterales</taxon>
        <taxon>Asteraceae</taxon>
        <taxon>Asteroideae</taxon>
        <taxon>Heliantheae alliance</taxon>
        <taxon>Millerieae</taxon>
        <taxon>Smallanthus</taxon>
    </lineage>
</organism>
<protein>
    <submittedName>
        <fullName evidence="1">Uncharacterized protein</fullName>
    </submittedName>
</protein>
<keyword evidence="2" id="KW-1185">Reference proteome</keyword>
<gene>
    <name evidence="1" type="ORF">L1987_36850</name>
</gene>
<evidence type="ECO:0000313" key="1">
    <source>
        <dbReference type="EMBL" id="KAI3794221.1"/>
    </source>
</evidence>
<reference evidence="1 2" key="2">
    <citation type="journal article" date="2022" name="Mol. Ecol. Resour.">
        <title>The genomes of chicory, endive, great burdock and yacon provide insights into Asteraceae paleo-polyploidization history and plant inulin production.</title>
        <authorList>
            <person name="Fan W."/>
            <person name="Wang S."/>
            <person name="Wang H."/>
            <person name="Wang A."/>
            <person name="Jiang F."/>
            <person name="Liu H."/>
            <person name="Zhao H."/>
            <person name="Xu D."/>
            <person name="Zhang Y."/>
        </authorList>
    </citation>
    <scope>NUCLEOTIDE SEQUENCE [LARGE SCALE GENOMIC DNA]</scope>
    <source>
        <strain evidence="2">cv. Yunnan</strain>
        <tissue evidence="1">Leaves</tissue>
    </source>
</reference>
<sequence>MEEFGPPEGQRAGVTDFGFSLYELPAHSKKSSRSATKPPLADIRIQLAKYQPSIVPFSIINRKSHKFLIYIHRQRKETLINNS</sequence>
<evidence type="ECO:0000313" key="2">
    <source>
        <dbReference type="Proteomes" id="UP001056120"/>
    </source>
</evidence>
<comment type="caution">
    <text evidence="1">The sequence shown here is derived from an EMBL/GenBank/DDBJ whole genome shotgun (WGS) entry which is preliminary data.</text>
</comment>
<accession>A0ACB9HFZ5</accession>
<dbReference type="EMBL" id="CM042029">
    <property type="protein sequence ID" value="KAI3794221.1"/>
    <property type="molecule type" value="Genomic_DNA"/>
</dbReference>
<name>A0ACB9HFZ5_9ASTR</name>